<accession>A0ABT6Y8H7</accession>
<keyword evidence="2" id="KW-1185">Reference proteome</keyword>
<reference evidence="1 2" key="1">
    <citation type="submission" date="2023-05" db="EMBL/GenBank/DDBJ databases">
        <title>Novel species of genus Flectobacillus isolated from stream in China.</title>
        <authorList>
            <person name="Lu H."/>
        </authorList>
    </citation>
    <scope>NUCLEOTIDE SEQUENCE [LARGE SCALE GENOMIC DNA]</scope>
    <source>
        <strain evidence="1 2">KCTC 42575</strain>
    </source>
</reference>
<evidence type="ECO:0000313" key="2">
    <source>
        <dbReference type="Proteomes" id="UP001236507"/>
    </source>
</evidence>
<proteinExistence type="predicted"/>
<dbReference type="Proteomes" id="UP001236507">
    <property type="component" value="Unassembled WGS sequence"/>
</dbReference>
<dbReference type="EMBL" id="JASHIF010000009">
    <property type="protein sequence ID" value="MDI9859846.1"/>
    <property type="molecule type" value="Genomic_DNA"/>
</dbReference>
<name>A0ABT6Y8H7_9BACT</name>
<sequence length="103" mass="11883">MENFETYQAGTTENHFSVEYWRGELSNLLLNNNLERSLLKGLESVDPYFGTKKGFFDFQNAKANRASLVVTKRVVDTIKLYLSKLEEDTSTLEVIKARLNIKM</sequence>
<protein>
    <submittedName>
        <fullName evidence="1">Uncharacterized protein</fullName>
    </submittedName>
</protein>
<comment type="caution">
    <text evidence="1">The sequence shown here is derived from an EMBL/GenBank/DDBJ whole genome shotgun (WGS) entry which is preliminary data.</text>
</comment>
<gene>
    <name evidence="1" type="ORF">QM524_11555</name>
</gene>
<evidence type="ECO:0000313" key="1">
    <source>
        <dbReference type="EMBL" id="MDI9859846.1"/>
    </source>
</evidence>
<organism evidence="1 2">
    <name type="scientific">Flectobacillus roseus</name>
    <dbReference type="NCBI Taxonomy" id="502259"/>
    <lineage>
        <taxon>Bacteria</taxon>
        <taxon>Pseudomonadati</taxon>
        <taxon>Bacteroidota</taxon>
        <taxon>Cytophagia</taxon>
        <taxon>Cytophagales</taxon>
        <taxon>Flectobacillaceae</taxon>
        <taxon>Flectobacillus</taxon>
    </lineage>
</organism>
<dbReference type="RefSeq" id="WP_283344710.1">
    <property type="nucleotide sequence ID" value="NZ_JASHIF010000009.1"/>
</dbReference>